<dbReference type="GO" id="GO:0016740">
    <property type="term" value="F:transferase activity"/>
    <property type="evidence" value="ECO:0007669"/>
    <property type="project" value="UniProtKB-KW"/>
</dbReference>
<feature type="domain" description="Peptidase C45 hydrolase" evidence="1">
    <location>
        <begin position="118"/>
        <end position="324"/>
    </location>
</feature>
<dbReference type="AlphaFoldDB" id="A0A1G6ZM44"/>
<dbReference type="PANTHER" id="PTHR34180:SF1">
    <property type="entry name" value="BETA-ALANYL-DOPAMINE_CARCININE HYDROLASE"/>
    <property type="match status" value="1"/>
</dbReference>
<dbReference type="InterPro" id="IPR005079">
    <property type="entry name" value="Peptidase_C45_hydrolase"/>
</dbReference>
<dbReference type="Pfam" id="PF03417">
    <property type="entry name" value="AAT"/>
    <property type="match status" value="1"/>
</dbReference>
<dbReference type="RefSeq" id="WP_218125324.1">
    <property type="nucleotide sequence ID" value="NZ_FNAD01000011.1"/>
</dbReference>
<keyword evidence="3" id="KW-1185">Reference proteome</keyword>
<gene>
    <name evidence="2" type="ORF">SAMN05216270_11138</name>
</gene>
<dbReference type="STRING" id="58114.SAMN05216270_11138"/>
<evidence type="ECO:0000313" key="3">
    <source>
        <dbReference type="Proteomes" id="UP000198949"/>
    </source>
</evidence>
<evidence type="ECO:0000313" key="2">
    <source>
        <dbReference type="EMBL" id="SDE02646.1"/>
    </source>
</evidence>
<dbReference type="PANTHER" id="PTHR34180">
    <property type="entry name" value="PEPTIDASE C45"/>
    <property type="match status" value="1"/>
</dbReference>
<sequence length="340" mass="36383">MNAVTTVDIAGGPRERGRTHGRALADRLRAFLDDGLARLDHLTDRSIDLDSVRGTVEAHRDAVAEALPDLAEEVDGLAEGAGIDRDEAWLLQLRREILGYSRVTAGDCTTYASVRGRPVLAQTVDLNGGLDDQIAVLAVSGPRHRSLVLSFAGLLGYLGVNDAGVAVGLNLVIGGTWRPGVPPYLAIRHALDTADDVDHAVAILCGLDLASSRSFTVCGGGRAVCVEALGEERRLIEGPELVHANHFLHADLTARDEINVFAKNSSKRRLDAVLAAGIPDADDVAAHHRLLSGRPINVPDNGDLRRERTVAAVVLRPDTGRLRLWPGDPATAKEHVWTLE</sequence>
<accession>A0A1G6ZM44</accession>
<dbReference type="EMBL" id="FNAD01000011">
    <property type="protein sequence ID" value="SDE02646.1"/>
    <property type="molecule type" value="Genomic_DNA"/>
</dbReference>
<dbReference type="NCBIfam" id="NF040521">
    <property type="entry name" value="C45_proenzyme"/>
    <property type="match status" value="1"/>
</dbReference>
<dbReference type="Gene3D" id="1.10.10.2120">
    <property type="match status" value="1"/>
</dbReference>
<dbReference type="Proteomes" id="UP000198949">
    <property type="component" value="Unassembled WGS sequence"/>
</dbReference>
<protein>
    <submittedName>
        <fullName evidence="2">Acyl-coenzyme A:6-aminopenicillanic acid acyl-transferase</fullName>
    </submittedName>
</protein>
<dbReference type="Gene3D" id="3.60.60.10">
    <property type="entry name" value="Penicillin V Acylase, Chain A"/>
    <property type="match status" value="1"/>
</dbReference>
<name>A0A1G6ZM44_9ACTN</name>
<organism evidence="2 3">
    <name type="scientific">Glycomyces harbinensis</name>
    <dbReference type="NCBI Taxonomy" id="58114"/>
    <lineage>
        <taxon>Bacteria</taxon>
        <taxon>Bacillati</taxon>
        <taxon>Actinomycetota</taxon>
        <taxon>Actinomycetes</taxon>
        <taxon>Glycomycetales</taxon>
        <taxon>Glycomycetaceae</taxon>
        <taxon>Glycomyces</taxon>
    </lineage>
</organism>
<evidence type="ECO:0000259" key="1">
    <source>
        <dbReference type="Pfam" id="PF03417"/>
    </source>
</evidence>
<dbReference type="InterPro" id="IPR047794">
    <property type="entry name" value="C45_proenzyme-like"/>
</dbReference>
<reference evidence="3" key="1">
    <citation type="submission" date="2016-10" db="EMBL/GenBank/DDBJ databases">
        <authorList>
            <person name="Varghese N."/>
            <person name="Submissions S."/>
        </authorList>
    </citation>
    <scope>NUCLEOTIDE SEQUENCE [LARGE SCALE GENOMIC DNA]</scope>
    <source>
        <strain evidence="3">CGMCC 4.3516</strain>
    </source>
</reference>
<keyword evidence="2" id="KW-0808">Transferase</keyword>
<proteinExistence type="predicted"/>
<dbReference type="InterPro" id="IPR047801">
    <property type="entry name" value="Peptidase_C45"/>
</dbReference>